<dbReference type="Proteomes" id="UP000008792">
    <property type="component" value="Unassembled WGS sequence"/>
</dbReference>
<name>B4M2S2_DROVI</name>
<dbReference type="EMBL" id="CH940651">
    <property type="protein sequence ID" value="EDW65976.1"/>
    <property type="molecule type" value="Genomic_DNA"/>
</dbReference>
<dbReference type="AlphaFoldDB" id="B4M2S2"/>
<dbReference type="GO" id="GO:0005886">
    <property type="term" value="C:plasma membrane"/>
    <property type="evidence" value="ECO:0007669"/>
    <property type="project" value="UniProtKB-SubCell"/>
</dbReference>
<feature type="transmembrane region" description="Helical" evidence="8">
    <location>
        <begin position="331"/>
        <end position="349"/>
    </location>
</feature>
<evidence type="ECO:0000256" key="7">
    <source>
        <dbReference type="ARBA" id="ARBA00023224"/>
    </source>
</evidence>
<feature type="transmembrane region" description="Helical" evidence="8">
    <location>
        <begin position="70"/>
        <end position="95"/>
    </location>
</feature>
<dbReference type="eggNOG" id="ENOG502TBA1">
    <property type="taxonomic scope" value="Eukaryota"/>
</dbReference>
<accession>B4M2S2</accession>
<keyword evidence="7 8" id="KW-0807">Transducer</keyword>
<evidence type="ECO:0000256" key="2">
    <source>
        <dbReference type="ARBA" id="ARBA00022475"/>
    </source>
</evidence>
<sequence length="357" mass="41070">MASHTELFLAVYFRLLALTCSSRKRTVQRVLSGYLALILGDMVIQFWHYFGNGWQMTNLQQPQRQQFNAYAKIIDAMSVAHLLAHMLMVLQALVLRNRERRLLAQLPTMGPPSTLINVRLHATLECALIGCAFTMGTYQSLQSYQLMPNLRYFYTSQAVRARYLQMALLVVRLDEQLLALEQQLVRGRRSSVELRASYAHIVRLARQLSRLYGLSVLIMNVLCIGDFIVVCYAYIILWQLTNMNISWLLLWETIYVVLPTLIKICTLCAVCEKCAKRSQQLLVVISSTWRQEPGTRPGLTRIQADEFSLQIMQNSVQFDICGMYHLCLKTLAGMFFFILNTLVTFLQFVQLTKQQSS</sequence>
<evidence type="ECO:0000256" key="1">
    <source>
        <dbReference type="ARBA" id="ARBA00004651"/>
    </source>
</evidence>
<keyword evidence="6 8" id="KW-0675">Receptor</keyword>
<dbReference type="Pfam" id="PF08395">
    <property type="entry name" value="7tm_7"/>
    <property type="match status" value="1"/>
</dbReference>
<dbReference type="PANTHER" id="PTHR21143">
    <property type="entry name" value="INVERTEBRATE GUSTATORY RECEPTOR"/>
    <property type="match status" value="1"/>
</dbReference>
<comment type="function">
    <text evidence="8">Gustatory receptor which mediates acceptance or avoidance behavior, depending on its substrates.</text>
</comment>
<evidence type="ECO:0000313" key="9">
    <source>
        <dbReference type="EMBL" id="EDW65976.1"/>
    </source>
</evidence>
<comment type="similarity">
    <text evidence="8">Belongs to the insect chemoreceptor superfamily. Gustatory receptor (GR) family.</text>
</comment>
<comment type="caution">
    <text evidence="8">Lacks conserved residue(s) required for the propagation of feature annotation.</text>
</comment>
<evidence type="ECO:0000256" key="8">
    <source>
        <dbReference type="RuleBase" id="RU363108"/>
    </source>
</evidence>
<evidence type="ECO:0000256" key="4">
    <source>
        <dbReference type="ARBA" id="ARBA00022989"/>
    </source>
</evidence>
<evidence type="ECO:0000256" key="6">
    <source>
        <dbReference type="ARBA" id="ARBA00023170"/>
    </source>
</evidence>
<dbReference type="InParanoid" id="B4M2S2"/>
<keyword evidence="5 8" id="KW-0472">Membrane</keyword>
<dbReference type="OMA" id="IVCNVYF"/>
<dbReference type="GO" id="GO:0030425">
    <property type="term" value="C:dendrite"/>
    <property type="evidence" value="ECO:0007669"/>
    <property type="project" value="TreeGrafter"/>
</dbReference>
<evidence type="ECO:0000256" key="3">
    <source>
        <dbReference type="ARBA" id="ARBA00022692"/>
    </source>
</evidence>
<gene>
    <name evidence="9" type="primary">Dvir\GJ18595</name>
    <name evidence="9" type="ORF">Dvir_GJ18595</name>
</gene>
<proteinExistence type="inferred from homology"/>
<dbReference type="GO" id="GO:0007165">
    <property type="term" value="P:signal transduction"/>
    <property type="evidence" value="ECO:0007669"/>
    <property type="project" value="UniProtKB-KW"/>
</dbReference>
<feature type="transmembrane region" description="Helical" evidence="8">
    <location>
        <begin position="211"/>
        <end position="237"/>
    </location>
</feature>
<feature type="transmembrane region" description="Helical" evidence="8">
    <location>
        <begin position="31"/>
        <end position="50"/>
    </location>
</feature>
<dbReference type="GO" id="GO:0008049">
    <property type="term" value="P:male courtship behavior"/>
    <property type="evidence" value="ECO:0007669"/>
    <property type="project" value="TreeGrafter"/>
</dbReference>
<evidence type="ECO:0000313" key="10">
    <source>
        <dbReference type="Proteomes" id="UP000008792"/>
    </source>
</evidence>
<dbReference type="InterPro" id="IPR013604">
    <property type="entry name" value="7TM_chemorcpt"/>
</dbReference>
<protein>
    <recommendedName>
        <fullName evidence="8">Gustatory receptor</fullName>
    </recommendedName>
</protein>
<keyword evidence="3 8" id="KW-0812">Transmembrane</keyword>
<dbReference type="GO" id="GO:0030424">
    <property type="term" value="C:axon"/>
    <property type="evidence" value="ECO:0007669"/>
    <property type="project" value="TreeGrafter"/>
</dbReference>
<organism evidence="9 10">
    <name type="scientific">Drosophila virilis</name>
    <name type="common">Fruit fly</name>
    <dbReference type="NCBI Taxonomy" id="7244"/>
    <lineage>
        <taxon>Eukaryota</taxon>
        <taxon>Metazoa</taxon>
        <taxon>Ecdysozoa</taxon>
        <taxon>Arthropoda</taxon>
        <taxon>Hexapoda</taxon>
        <taxon>Insecta</taxon>
        <taxon>Pterygota</taxon>
        <taxon>Neoptera</taxon>
        <taxon>Endopterygota</taxon>
        <taxon>Diptera</taxon>
        <taxon>Brachycera</taxon>
        <taxon>Muscomorpha</taxon>
        <taxon>Ephydroidea</taxon>
        <taxon>Drosophilidae</taxon>
        <taxon>Drosophila</taxon>
    </lineage>
</organism>
<evidence type="ECO:0000256" key="5">
    <source>
        <dbReference type="ARBA" id="ARBA00023136"/>
    </source>
</evidence>
<feature type="transmembrane region" description="Helical" evidence="8">
    <location>
        <begin position="249"/>
        <end position="271"/>
    </location>
</feature>
<dbReference type="GO" id="GO:0050909">
    <property type="term" value="P:sensory perception of taste"/>
    <property type="evidence" value="ECO:0007669"/>
    <property type="project" value="InterPro"/>
</dbReference>
<dbReference type="PANTHER" id="PTHR21143:SF133">
    <property type="entry name" value="GUSTATORY AND PHEROMONE RECEPTOR 32A-RELATED"/>
    <property type="match status" value="1"/>
</dbReference>
<dbReference type="HOGENOM" id="CLU_814509_0_0_1"/>
<dbReference type="GO" id="GO:0043025">
    <property type="term" value="C:neuronal cell body"/>
    <property type="evidence" value="ECO:0007669"/>
    <property type="project" value="TreeGrafter"/>
</dbReference>
<dbReference type="GO" id="GO:0007635">
    <property type="term" value="P:chemosensory behavior"/>
    <property type="evidence" value="ECO:0007669"/>
    <property type="project" value="TreeGrafter"/>
</dbReference>
<dbReference type="FunCoup" id="B4M2S2">
    <property type="interactions" value="11"/>
</dbReference>
<keyword evidence="4 8" id="KW-1133">Transmembrane helix</keyword>
<keyword evidence="10" id="KW-1185">Reference proteome</keyword>
<reference evidence="9 10" key="1">
    <citation type="journal article" date="2007" name="Nature">
        <title>Evolution of genes and genomes on the Drosophila phylogeny.</title>
        <authorList>
            <consortium name="Drosophila 12 Genomes Consortium"/>
            <person name="Clark A.G."/>
            <person name="Eisen M.B."/>
            <person name="Smith D.R."/>
            <person name="Bergman C.M."/>
            <person name="Oliver B."/>
            <person name="Markow T.A."/>
            <person name="Kaufman T.C."/>
            <person name="Kellis M."/>
            <person name="Gelbart W."/>
            <person name="Iyer V.N."/>
            <person name="Pollard D.A."/>
            <person name="Sackton T.B."/>
            <person name="Larracuente A.M."/>
            <person name="Singh N.D."/>
            <person name="Abad J.P."/>
            <person name="Abt D.N."/>
            <person name="Adryan B."/>
            <person name="Aguade M."/>
            <person name="Akashi H."/>
            <person name="Anderson W.W."/>
            <person name="Aquadro C.F."/>
            <person name="Ardell D.H."/>
            <person name="Arguello R."/>
            <person name="Artieri C.G."/>
            <person name="Barbash D.A."/>
            <person name="Barker D."/>
            <person name="Barsanti P."/>
            <person name="Batterham P."/>
            <person name="Batzoglou S."/>
            <person name="Begun D."/>
            <person name="Bhutkar A."/>
            <person name="Blanco E."/>
            <person name="Bosak S.A."/>
            <person name="Bradley R.K."/>
            <person name="Brand A.D."/>
            <person name="Brent M.R."/>
            <person name="Brooks A.N."/>
            <person name="Brown R.H."/>
            <person name="Butlin R.K."/>
            <person name="Caggese C."/>
            <person name="Calvi B.R."/>
            <person name="Bernardo de Carvalho A."/>
            <person name="Caspi A."/>
            <person name="Castrezana S."/>
            <person name="Celniker S.E."/>
            <person name="Chang J.L."/>
            <person name="Chapple C."/>
            <person name="Chatterji S."/>
            <person name="Chinwalla A."/>
            <person name="Civetta A."/>
            <person name="Clifton S.W."/>
            <person name="Comeron J.M."/>
            <person name="Costello J.C."/>
            <person name="Coyne J.A."/>
            <person name="Daub J."/>
            <person name="David R.G."/>
            <person name="Delcher A.L."/>
            <person name="Delehaunty K."/>
            <person name="Do C.B."/>
            <person name="Ebling H."/>
            <person name="Edwards K."/>
            <person name="Eickbush T."/>
            <person name="Evans J.D."/>
            <person name="Filipski A."/>
            <person name="Findeiss S."/>
            <person name="Freyhult E."/>
            <person name="Fulton L."/>
            <person name="Fulton R."/>
            <person name="Garcia A.C."/>
            <person name="Gardiner A."/>
            <person name="Garfield D.A."/>
            <person name="Garvin B.E."/>
            <person name="Gibson G."/>
            <person name="Gilbert D."/>
            <person name="Gnerre S."/>
            <person name="Godfrey J."/>
            <person name="Good R."/>
            <person name="Gotea V."/>
            <person name="Gravely B."/>
            <person name="Greenberg A.J."/>
            <person name="Griffiths-Jones S."/>
            <person name="Gross S."/>
            <person name="Guigo R."/>
            <person name="Gustafson E.A."/>
            <person name="Haerty W."/>
            <person name="Hahn M.W."/>
            <person name="Halligan D.L."/>
            <person name="Halpern A.L."/>
            <person name="Halter G.M."/>
            <person name="Han M.V."/>
            <person name="Heger A."/>
            <person name="Hillier L."/>
            <person name="Hinrichs A.S."/>
            <person name="Holmes I."/>
            <person name="Hoskins R.A."/>
            <person name="Hubisz M.J."/>
            <person name="Hultmark D."/>
            <person name="Huntley M.A."/>
            <person name="Jaffe D.B."/>
            <person name="Jagadeeshan S."/>
            <person name="Jeck W.R."/>
            <person name="Johnson J."/>
            <person name="Jones C.D."/>
            <person name="Jordan W.C."/>
            <person name="Karpen G.H."/>
            <person name="Kataoka E."/>
            <person name="Keightley P.D."/>
            <person name="Kheradpour P."/>
            <person name="Kirkness E.F."/>
            <person name="Koerich L.B."/>
            <person name="Kristiansen K."/>
            <person name="Kudrna D."/>
            <person name="Kulathinal R.J."/>
            <person name="Kumar S."/>
            <person name="Kwok R."/>
            <person name="Lander E."/>
            <person name="Langley C.H."/>
            <person name="Lapoint R."/>
            <person name="Lazzaro B.P."/>
            <person name="Lee S.J."/>
            <person name="Levesque L."/>
            <person name="Li R."/>
            <person name="Lin C.F."/>
            <person name="Lin M.F."/>
            <person name="Lindblad-Toh K."/>
            <person name="Llopart A."/>
            <person name="Long M."/>
            <person name="Low L."/>
            <person name="Lozovsky E."/>
            <person name="Lu J."/>
            <person name="Luo M."/>
            <person name="Machado C.A."/>
            <person name="Makalowski W."/>
            <person name="Marzo M."/>
            <person name="Matsuda M."/>
            <person name="Matzkin L."/>
            <person name="McAllister B."/>
            <person name="McBride C.S."/>
            <person name="McKernan B."/>
            <person name="McKernan K."/>
            <person name="Mendez-Lago M."/>
            <person name="Minx P."/>
            <person name="Mollenhauer M.U."/>
            <person name="Montooth K."/>
            <person name="Mount S.M."/>
            <person name="Mu X."/>
            <person name="Myers E."/>
            <person name="Negre B."/>
            <person name="Newfeld S."/>
            <person name="Nielsen R."/>
            <person name="Noor M.A."/>
            <person name="O'Grady P."/>
            <person name="Pachter L."/>
            <person name="Papaceit M."/>
            <person name="Parisi M.J."/>
            <person name="Parisi M."/>
            <person name="Parts L."/>
            <person name="Pedersen J.S."/>
            <person name="Pesole G."/>
            <person name="Phillippy A.M."/>
            <person name="Ponting C.P."/>
            <person name="Pop M."/>
            <person name="Porcelli D."/>
            <person name="Powell J.R."/>
            <person name="Prohaska S."/>
            <person name="Pruitt K."/>
            <person name="Puig M."/>
            <person name="Quesneville H."/>
            <person name="Ram K.R."/>
            <person name="Rand D."/>
            <person name="Rasmussen M.D."/>
            <person name="Reed L.K."/>
            <person name="Reenan R."/>
            <person name="Reily A."/>
            <person name="Remington K.A."/>
            <person name="Rieger T.T."/>
            <person name="Ritchie M.G."/>
            <person name="Robin C."/>
            <person name="Rogers Y.H."/>
            <person name="Rohde C."/>
            <person name="Rozas J."/>
            <person name="Rubenfield M.J."/>
            <person name="Ruiz A."/>
            <person name="Russo S."/>
            <person name="Salzberg S.L."/>
            <person name="Sanchez-Gracia A."/>
            <person name="Saranga D.J."/>
            <person name="Sato H."/>
            <person name="Schaeffer S.W."/>
            <person name="Schatz M.C."/>
            <person name="Schlenke T."/>
            <person name="Schwartz R."/>
            <person name="Segarra C."/>
            <person name="Singh R.S."/>
            <person name="Sirot L."/>
            <person name="Sirota M."/>
            <person name="Sisneros N.B."/>
            <person name="Smith C.D."/>
            <person name="Smith T.F."/>
            <person name="Spieth J."/>
            <person name="Stage D.E."/>
            <person name="Stark A."/>
            <person name="Stephan W."/>
            <person name="Strausberg R.L."/>
            <person name="Strempel S."/>
            <person name="Sturgill D."/>
            <person name="Sutton G."/>
            <person name="Sutton G.G."/>
            <person name="Tao W."/>
            <person name="Teichmann S."/>
            <person name="Tobari Y.N."/>
            <person name="Tomimura Y."/>
            <person name="Tsolas J.M."/>
            <person name="Valente V.L."/>
            <person name="Venter E."/>
            <person name="Venter J.C."/>
            <person name="Vicario S."/>
            <person name="Vieira F.G."/>
            <person name="Vilella A.J."/>
            <person name="Villasante A."/>
            <person name="Walenz B."/>
            <person name="Wang J."/>
            <person name="Wasserman M."/>
            <person name="Watts T."/>
            <person name="Wilson D."/>
            <person name="Wilson R.K."/>
            <person name="Wing R.A."/>
            <person name="Wolfner M.F."/>
            <person name="Wong A."/>
            <person name="Wong G.K."/>
            <person name="Wu C.I."/>
            <person name="Wu G."/>
            <person name="Yamamoto D."/>
            <person name="Yang H.P."/>
            <person name="Yang S.P."/>
            <person name="Yorke J.A."/>
            <person name="Yoshida K."/>
            <person name="Zdobnov E."/>
            <person name="Zhang P."/>
            <person name="Zhang Y."/>
            <person name="Zimin A.V."/>
            <person name="Baldwin J."/>
            <person name="Abdouelleil A."/>
            <person name="Abdulkadir J."/>
            <person name="Abebe A."/>
            <person name="Abera B."/>
            <person name="Abreu J."/>
            <person name="Acer S.C."/>
            <person name="Aftuck L."/>
            <person name="Alexander A."/>
            <person name="An P."/>
            <person name="Anderson E."/>
            <person name="Anderson S."/>
            <person name="Arachi H."/>
            <person name="Azer M."/>
            <person name="Bachantsang P."/>
            <person name="Barry A."/>
            <person name="Bayul T."/>
            <person name="Berlin A."/>
            <person name="Bessette D."/>
            <person name="Bloom T."/>
            <person name="Blye J."/>
            <person name="Boguslavskiy L."/>
            <person name="Bonnet C."/>
            <person name="Boukhgalter B."/>
            <person name="Bourzgui I."/>
            <person name="Brown A."/>
            <person name="Cahill P."/>
            <person name="Channer S."/>
            <person name="Cheshatsang Y."/>
            <person name="Chuda L."/>
            <person name="Citroen M."/>
            <person name="Collymore A."/>
            <person name="Cooke P."/>
            <person name="Costello M."/>
            <person name="D'Aco K."/>
            <person name="Daza R."/>
            <person name="De Haan G."/>
            <person name="DeGray S."/>
            <person name="DeMaso C."/>
            <person name="Dhargay N."/>
            <person name="Dooley K."/>
            <person name="Dooley E."/>
            <person name="Doricent M."/>
            <person name="Dorje P."/>
            <person name="Dorjee K."/>
            <person name="Dupes A."/>
            <person name="Elong R."/>
            <person name="Falk J."/>
            <person name="Farina A."/>
            <person name="Faro S."/>
            <person name="Ferguson D."/>
            <person name="Fisher S."/>
            <person name="Foley C.D."/>
            <person name="Franke A."/>
            <person name="Friedrich D."/>
            <person name="Gadbois L."/>
            <person name="Gearin G."/>
            <person name="Gearin C.R."/>
            <person name="Giannoukos G."/>
            <person name="Goode T."/>
            <person name="Graham J."/>
            <person name="Grandbois E."/>
            <person name="Grewal S."/>
            <person name="Gyaltsen K."/>
            <person name="Hafez N."/>
            <person name="Hagos B."/>
            <person name="Hall J."/>
            <person name="Henson C."/>
            <person name="Hollinger A."/>
            <person name="Honan T."/>
            <person name="Huard M.D."/>
            <person name="Hughes L."/>
            <person name="Hurhula B."/>
            <person name="Husby M.E."/>
            <person name="Kamat A."/>
            <person name="Kanga B."/>
            <person name="Kashin S."/>
            <person name="Khazanovich D."/>
            <person name="Kisner P."/>
            <person name="Lance K."/>
            <person name="Lara M."/>
            <person name="Lee W."/>
            <person name="Lennon N."/>
            <person name="Letendre F."/>
            <person name="LeVine R."/>
            <person name="Lipovsky A."/>
            <person name="Liu X."/>
            <person name="Liu J."/>
            <person name="Liu S."/>
            <person name="Lokyitsang T."/>
            <person name="Lokyitsang Y."/>
            <person name="Lubonja R."/>
            <person name="Lui A."/>
            <person name="MacDonald P."/>
            <person name="Magnisalis V."/>
            <person name="Maru K."/>
            <person name="Matthews C."/>
            <person name="McCusker W."/>
            <person name="McDonough S."/>
            <person name="Mehta T."/>
            <person name="Meldrim J."/>
            <person name="Meneus L."/>
            <person name="Mihai O."/>
            <person name="Mihalev A."/>
            <person name="Mihova T."/>
            <person name="Mittelman R."/>
            <person name="Mlenga V."/>
            <person name="Montmayeur A."/>
            <person name="Mulrain L."/>
            <person name="Navidi A."/>
            <person name="Naylor J."/>
            <person name="Negash T."/>
            <person name="Nguyen T."/>
            <person name="Nguyen N."/>
            <person name="Nicol R."/>
            <person name="Norbu C."/>
            <person name="Norbu N."/>
            <person name="Novod N."/>
            <person name="O'Neill B."/>
            <person name="Osman S."/>
            <person name="Markiewicz E."/>
            <person name="Oyono O.L."/>
            <person name="Patti C."/>
            <person name="Phunkhang P."/>
            <person name="Pierre F."/>
            <person name="Priest M."/>
            <person name="Raghuraman S."/>
            <person name="Rege F."/>
            <person name="Reyes R."/>
            <person name="Rise C."/>
            <person name="Rogov P."/>
            <person name="Ross K."/>
            <person name="Ryan E."/>
            <person name="Settipalli S."/>
            <person name="Shea T."/>
            <person name="Sherpa N."/>
            <person name="Shi L."/>
            <person name="Shih D."/>
            <person name="Sparrow T."/>
            <person name="Spaulding J."/>
            <person name="Stalker J."/>
            <person name="Stange-Thomann N."/>
            <person name="Stavropoulos S."/>
            <person name="Stone C."/>
            <person name="Strader C."/>
            <person name="Tesfaye S."/>
            <person name="Thomson T."/>
            <person name="Thoulutsang Y."/>
            <person name="Thoulutsang D."/>
            <person name="Topham K."/>
            <person name="Topping I."/>
            <person name="Tsamla T."/>
            <person name="Vassiliev H."/>
            <person name="Vo A."/>
            <person name="Wangchuk T."/>
            <person name="Wangdi T."/>
            <person name="Weiand M."/>
            <person name="Wilkinson J."/>
            <person name="Wilson A."/>
            <person name="Yadav S."/>
            <person name="Young G."/>
            <person name="Yu Q."/>
            <person name="Zembek L."/>
            <person name="Zhong D."/>
            <person name="Zimmer A."/>
            <person name="Zwirko Z."/>
            <person name="Jaffe D.B."/>
            <person name="Alvarez P."/>
            <person name="Brockman W."/>
            <person name="Butler J."/>
            <person name="Chin C."/>
            <person name="Gnerre S."/>
            <person name="Grabherr M."/>
            <person name="Kleber M."/>
            <person name="Mauceli E."/>
            <person name="MacCallum I."/>
        </authorList>
    </citation>
    <scope>NUCLEOTIDE SEQUENCE [LARGE SCALE GENOMIC DNA]</scope>
    <source>
        <strain evidence="10">Tucson 15010-1051.87</strain>
    </source>
</reference>
<keyword evidence="2 8" id="KW-1003">Cell membrane</keyword>
<dbReference type="PhylomeDB" id="B4M2S2"/>
<comment type="subcellular location">
    <subcellularLocation>
        <location evidence="1 8">Cell membrane</location>
        <topology evidence="1 8">Multi-pass membrane protein</topology>
    </subcellularLocation>
</comment>